<sequence>MFSEEDVQTVFRLLPPAKQAQEGSEQLPPLFLSSRGHGCITRKHLLDQFKRLATKETHRMHTSVVSHQLDVDIDTVLQLVREHSHLALLSEDRLSVIMKEQRDSIERHFRDLVTESIVSKAAFSKDHNVSMESIDALTHDKESRLHDDLLEIDDHLLTKAYQQTLQEAMKEGLDLSLKNAETLELTSQTLPGEPPIWYISRNLQQLLVETAMGPQFHIAEKAGIVYCTPRQSILQKRDAKIAELQSGSHAYIDLQSFAKEFGELYSSYRDVQDQFATLPTIFLAGTSAISEAWLSKLADECVRELEANGSVELTSEIEPAFPADIQNEIVDKLERRVRTTYEQKSDPKLHRTGTYILTTRKYDSVCDELSQSAKAQATGKWEELKETADKDLKFQISDILAAIPSDRPLLRAVTEEKGTDRVMEEHFWSEISVLESQNEEAFSAFWIERVLSRVHNYREGLQAIEDGKLRDQLADLLSAHLQKELFSDALAKARSQGLVRSRKTRKNAQKLESALAEGKADLKSAVAAMEKFGKKQGVQEPDPASLVEAKKALTGDMIRRMQKPKTEPPVMFLTLIIVLFARQYPGIVYATGKFAPKLLKLLKSTLSAEQYERLEHWKEQAKAGTLTAEDREDMRQMAGEG</sequence>
<dbReference type="Proteomes" id="UP000800094">
    <property type="component" value="Unassembled WGS sequence"/>
</dbReference>
<keyword evidence="3" id="KW-1185">Reference proteome</keyword>
<feature type="region of interest" description="Disordered" evidence="1">
    <location>
        <begin position="622"/>
        <end position="641"/>
    </location>
</feature>
<dbReference type="AlphaFoldDB" id="A0A6A6HQK3"/>
<dbReference type="GeneID" id="54583986"/>
<reference evidence="2" key="1">
    <citation type="journal article" date="2020" name="Stud. Mycol.">
        <title>101 Dothideomycetes genomes: a test case for predicting lifestyles and emergence of pathogens.</title>
        <authorList>
            <person name="Haridas S."/>
            <person name="Albert R."/>
            <person name="Binder M."/>
            <person name="Bloem J."/>
            <person name="Labutti K."/>
            <person name="Salamov A."/>
            <person name="Andreopoulos B."/>
            <person name="Baker S."/>
            <person name="Barry K."/>
            <person name="Bills G."/>
            <person name="Bluhm B."/>
            <person name="Cannon C."/>
            <person name="Castanera R."/>
            <person name="Culley D."/>
            <person name="Daum C."/>
            <person name="Ezra D."/>
            <person name="Gonzalez J."/>
            <person name="Henrissat B."/>
            <person name="Kuo A."/>
            <person name="Liang C."/>
            <person name="Lipzen A."/>
            <person name="Lutzoni F."/>
            <person name="Magnuson J."/>
            <person name="Mondo S."/>
            <person name="Nolan M."/>
            <person name="Ohm R."/>
            <person name="Pangilinan J."/>
            <person name="Park H.-J."/>
            <person name="Ramirez L."/>
            <person name="Alfaro M."/>
            <person name="Sun H."/>
            <person name="Tritt A."/>
            <person name="Yoshinaga Y."/>
            <person name="Zwiers L.-H."/>
            <person name="Turgeon B."/>
            <person name="Goodwin S."/>
            <person name="Spatafora J."/>
            <person name="Crous P."/>
            <person name="Grigoriev I."/>
        </authorList>
    </citation>
    <scope>NUCLEOTIDE SEQUENCE</scope>
    <source>
        <strain evidence="2">CBS 122368</strain>
    </source>
</reference>
<dbReference type="RefSeq" id="XP_033675419.1">
    <property type="nucleotide sequence ID" value="XM_033830656.1"/>
</dbReference>
<evidence type="ECO:0000256" key="1">
    <source>
        <dbReference type="SAM" id="MobiDB-lite"/>
    </source>
</evidence>
<gene>
    <name evidence="2" type="ORF">BU26DRAFT_526058</name>
</gene>
<accession>A0A6A6HQK3</accession>
<dbReference type="EMBL" id="ML987218">
    <property type="protein sequence ID" value="KAF2240415.1"/>
    <property type="molecule type" value="Genomic_DNA"/>
</dbReference>
<protein>
    <submittedName>
        <fullName evidence="2">Uncharacterized protein</fullName>
    </submittedName>
</protein>
<organism evidence="2 3">
    <name type="scientific">Trematosphaeria pertusa</name>
    <dbReference type="NCBI Taxonomy" id="390896"/>
    <lineage>
        <taxon>Eukaryota</taxon>
        <taxon>Fungi</taxon>
        <taxon>Dikarya</taxon>
        <taxon>Ascomycota</taxon>
        <taxon>Pezizomycotina</taxon>
        <taxon>Dothideomycetes</taxon>
        <taxon>Pleosporomycetidae</taxon>
        <taxon>Pleosporales</taxon>
        <taxon>Massarineae</taxon>
        <taxon>Trematosphaeriaceae</taxon>
        <taxon>Trematosphaeria</taxon>
    </lineage>
</organism>
<name>A0A6A6HQK3_9PLEO</name>
<proteinExistence type="predicted"/>
<evidence type="ECO:0000313" key="3">
    <source>
        <dbReference type="Proteomes" id="UP000800094"/>
    </source>
</evidence>
<dbReference type="OrthoDB" id="3935714at2759"/>
<evidence type="ECO:0000313" key="2">
    <source>
        <dbReference type="EMBL" id="KAF2240415.1"/>
    </source>
</evidence>